<evidence type="ECO:0000313" key="1">
    <source>
        <dbReference type="EMBL" id="CDH46671.1"/>
    </source>
</evidence>
<organism evidence="1 2">
    <name type="scientific">Candidatus Contendobacter odensis Run_B_J11</name>
    <dbReference type="NCBI Taxonomy" id="1400861"/>
    <lineage>
        <taxon>Bacteria</taxon>
        <taxon>Pseudomonadati</taxon>
        <taxon>Pseudomonadota</taxon>
        <taxon>Gammaproteobacteria</taxon>
        <taxon>Candidatus Competibacteraceae</taxon>
        <taxon>Candidatus Contendibacter</taxon>
    </lineage>
</organism>
<evidence type="ECO:0000313" key="2">
    <source>
        <dbReference type="Proteomes" id="UP000019184"/>
    </source>
</evidence>
<name>A0A7U7J3Y1_9GAMM</name>
<dbReference type="AlphaFoldDB" id="A0A7U7J3Y1"/>
<gene>
    <name evidence="1" type="ORF">BN874_550018</name>
</gene>
<dbReference type="EMBL" id="CBTK010000271">
    <property type="protein sequence ID" value="CDH46671.1"/>
    <property type="molecule type" value="Genomic_DNA"/>
</dbReference>
<sequence length="66" mass="7520">MRVASTTRLGFNPKVTRGIRLKVMIQVLLNPLFRHISDRHAKIAARPKMPSPVKVDPIVKTDFSRI</sequence>
<dbReference type="Proteomes" id="UP000019184">
    <property type="component" value="Unassembled WGS sequence"/>
</dbReference>
<protein>
    <submittedName>
        <fullName evidence="1">Uncharacterized protein</fullName>
    </submittedName>
</protein>
<keyword evidence="2" id="KW-1185">Reference proteome</keyword>
<proteinExistence type="predicted"/>
<comment type="caution">
    <text evidence="1">The sequence shown here is derived from an EMBL/GenBank/DDBJ whole genome shotgun (WGS) entry which is preliminary data.</text>
</comment>
<reference evidence="1 2" key="1">
    <citation type="journal article" date="2014" name="ISME J.">
        <title>Candidatus Competibacter-lineage genomes retrieved from metagenomes reveal functional metabolic diversity.</title>
        <authorList>
            <person name="McIlroy S.J."/>
            <person name="Albertsen M."/>
            <person name="Andresen E.K."/>
            <person name="Saunders A.M."/>
            <person name="Kristiansen R."/>
            <person name="Stokholm-Bjerregaard M."/>
            <person name="Nielsen K.L."/>
            <person name="Nielsen P.H."/>
        </authorList>
    </citation>
    <scope>NUCLEOTIDE SEQUENCE [LARGE SCALE GENOMIC DNA]</scope>
    <source>
        <strain evidence="1 2">Run_B_J11</strain>
    </source>
</reference>
<accession>A0A7U7J3Y1</accession>